<accession>A0ABU2JAB7</accession>
<dbReference type="Gene3D" id="3.40.140.10">
    <property type="entry name" value="Cytidine Deaminase, domain 2"/>
    <property type="match status" value="1"/>
</dbReference>
<feature type="domain" description="CMP/dCMP-type deaminase" evidence="5">
    <location>
        <begin position="137"/>
        <end position="335"/>
    </location>
</feature>
<dbReference type="PANTHER" id="PTHR11086:SF18">
    <property type="entry name" value="DEOXYCYTIDYLATE DEAMINASE"/>
    <property type="match status" value="1"/>
</dbReference>
<dbReference type="PROSITE" id="PS00903">
    <property type="entry name" value="CYT_DCMP_DEAMINASES_1"/>
    <property type="match status" value="1"/>
</dbReference>
<protein>
    <recommendedName>
        <fullName evidence="5">CMP/dCMP-type deaminase domain-containing protein</fullName>
    </recommendedName>
</protein>
<dbReference type="PANTHER" id="PTHR11086">
    <property type="entry name" value="DEOXYCYTIDYLATE DEAMINASE-RELATED"/>
    <property type="match status" value="1"/>
</dbReference>
<comment type="caution">
    <text evidence="6">The sequence shown here is derived from an EMBL/GenBank/DDBJ whole genome shotgun (WGS) entry which is preliminary data.</text>
</comment>
<proteinExistence type="inferred from homology"/>
<dbReference type="RefSeq" id="WP_311423085.1">
    <property type="nucleotide sequence ID" value="NZ_JAVREH010000011.1"/>
</dbReference>
<keyword evidence="4" id="KW-0862">Zinc</keyword>
<evidence type="ECO:0000256" key="1">
    <source>
        <dbReference type="ARBA" id="ARBA00006576"/>
    </source>
</evidence>
<evidence type="ECO:0000256" key="2">
    <source>
        <dbReference type="ARBA" id="ARBA00022723"/>
    </source>
</evidence>
<evidence type="ECO:0000313" key="6">
    <source>
        <dbReference type="EMBL" id="MDT0261933.1"/>
    </source>
</evidence>
<dbReference type="EMBL" id="JAVREH010000011">
    <property type="protein sequence ID" value="MDT0261933.1"/>
    <property type="molecule type" value="Genomic_DNA"/>
</dbReference>
<sequence>MTVVVALTTRLSELALGALREVLRERGLSVSDDAELVDPASASVESGFAVIPPVLDRLVREMQKYDVVVATLANPREWSRVLDTFLGPDFRLWACSDEPPEQNLALAATDFVVDLTLGVRSGLDPAVATLVGGPELRPNRYELALFLAEAQASRSAGLRGGVGCALLDGVGDVVALGANEVPRAGGGQYWADSPDDARDVHNGMDPAWTSKMALVQSVLQYTQGERGAEFGDLTSLAARFLDHLDGDLPSHHRAAQTLESLGRVVHAELAALASATRHGAAVVGCEAVVTRPPCRQCLRQLIISGVSTVRFLGHADAAHYPFHADAITLDGTTPAKVHVAPFCGVTPRGYDKVFGTGRSGSVTLGSALAAVMAGDAPVSLATLLGTLVDRP</sequence>
<name>A0ABU2JAB7_9ACTN</name>
<evidence type="ECO:0000256" key="4">
    <source>
        <dbReference type="ARBA" id="ARBA00022833"/>
    </source>
</evidence>
<keyword evidence="2" id="KW-0479">Metal-binding</keyword>
<dbReference type="Proteomes" id="UP001183176">
    <property type="component" value="Unassembled WGS sequence"/>
</dbReference>
<keyword evidence="7" id="KW-1185">Reference proteome</keyword>
<dbReference type="InterPro" id="IPR002125">
    <property type="entry name" value="CMP_dCMP_dom"/>
</dbReference>
<dbReference type="InterPro" id="IPR016192">
    <property type="entry name" value="APOBEC/CMP_deaminase_Zn-bd"/>
</dbReference>
<dbReference type="PROSITE" id="PS51747">
    <property type="entry name" value="CYT_DCMP_DEAMINASES_2"/>
    <property type="match status" value="1"/>
</dbReference>
<dbReference type="InterPro" id="IPR016193">
    <property type="entry name" value="Cytidine_deaminase-like"/>
</dbReference>
<organism evidence="6 7">
    <name type="scientific">Jatrophihabitans lederbergiae</name>
    <dbReference type="NCBI Taxonomy" id="3075547"/>
    <lineage>
        <taxon>Bacteria</taxon>
        <taxon>Bacillati</taxon>
        <taxon>Actinomycetota</taxon>
        <taxon>Actinomycetes</taxon>
        <taxon>Jatrophihabitantales</taxon>
        <taxon>Jatrophihabitantaceae</taxon>
        <taxon>Jatrophihabitans</taxon>
    </lineage>
</organism>
<comment type="similarity">
    <text evidence="1">Belongs to the cytidine and deoxycytidylate deaminase family.</text>
</comment>
<reference evidence="7" key="1">
    <citation type="submission" date="2023-07" db="EMBL/GenBank/DDBJ databases">
        <title>30 novel species of actinomycetes from the DSMZ collection.</title>
        <authorList>
            <person name="Nouioui I."/>
        </authorList>
    </citation>
    <scope>NUCLEOTIDE SEQUENCE [LARGE SCALE GENOMIC DNA]</scope>
    <source>
        <strain evidence="7">DSM 44399</strain>
    </source>
</reference>
<dbReference type="SUPFAM" id="SSF53927">
    <property type="entry name" value="Cytidine deaminase-like"/>
    <property type="match status" value="1"/>
</dbReference>
<dbReference type="Pfam" id="PF00383">
    <property type="entry name" value="dCMP_cyt_deam_1"/>
    <property type="match status" value="1"/>
</dbReference>
<evidence type="ECO:0000313" key="7">
    <source>
        <dbReference type="Proteomes" id="UP001183176"/>
    </source>
</evidence>
<evidence type="ECO:0000259" key="5">
    <source>
        <dbReference type="PROSITE" id="PS51747"/>
    </source>
</evidence>
<keyword evidence="3" id="KW-0378">Hydrolase</keyword>
<dbReference type="InterPro" id="IPR015517">
    <property type="entry name" value="dCMP_deaminase-rel"/>
</dbReference>
<evidence type="ECO:0000256" key="3">
    <source>
        <dbReference type="ARBA" id="ARBA00022801"/>
    </source>
</evidence>
<gene>
    <name evidence="6" type="ORF">RM423_11045</name>
</gene>